<evidence type="ECO:0000256" key="1">
    <source>
        <dbReference type="SAM" id="SignalP"/>
    </source>
</evidence>
<evidence type="ECO:0008006" key="4">
    <source>
        <dbReference type="Google" id="ProtNLM"/>
    </source>
</evidence>
<keyword evidence="1" id="KW-0732">Signal</keyword>
<accession>A0A1U9Z2K5</accession>
<feature type="chain" id="PRO_5010704539" description="Signal recognition particle" evidence="1">
    <location>
        <begin position="21"/>
        <end position="107"/>
    </location>
</feature>
<dbReference type="AlphaFoldDB" id="A0A1U9Z2K5"/>
<evidence type="ECO:0000313" key="2">
    <source>
        <dbReference type="EMBL" id="AQZ51933.1"/>
    </source>
</evidence>
<gene>
    <name evidence="2" type="ORF">Mame_02607</name>
</gene>
<reference evidence="2 3" key="1">
    <citation type="submission" date="2017-03" db="EMBL/GenBank/DDBJ databases">
        <title>Foreign affairs: Plasmid Transfer between Roseobacters and Rhizobia.</title>
        <authorList>
            <person name="Bartling P."/>
            <person name="Bunk B."/>
            <person name="Overmann J."/>
            <person name="Brinkmann H."/>
            <person name="Petersen J."/>
        </authorList>
    </citation>
    <scope>NUCLEOTIDE SEQUENCE [LARGE SCALE GENOMIC DNA]</scope>
    <source>
        <strain evidence="2 3">MACL11</strain>
    </source>
</reference>
<dbReference type="Proteomes" id="UP000191135">
    <property type="component" value="Chromosome"/>
</dbReference>
<dbReference type="KEGG" id="mmed:Mame_02607"/>
<protein>
    <recommendedName>
        <fullName evidence="4">Signal recognition particle</fullName>
    </recommendedName>
</protein>
<organism evidence="2 3">
    <name type="scientific">Martelella mediterranea DSM 17316</name>
    <dbReference type="NCBI Taxonomy" id="1122214"/>
    <lineage>
        <taxon>Bacteria</taxon>
        <taxon>Pseudomonadati</taxon>
        <taxon>Pseudomonadota</taxon>
        <taxon>Alphaproteobacteria</taxon>
        <taxon>Hyphomicrobiales</taxon>
        <taxon>Aurantimonadaceae</taxon>
        <taxon>Martelella</taxon>
    </lineage>
</organism>
<name>A0A1U9Z2K5_9HYPH</name>
<dbReference type="EMBL" id="CP020330">
    <property type="protein sequence ID" value="AQZ51933.1"/>
    <property type="molecule type" value="Genomic_DNA"/>
</dbReference>
<feature type="signal peptide" evidence="1">
    <location>
        <begin position="1"/>
        <end position="20"/>
    </location>
</feature>
<proteinExistence type="predicted"/>
<evidence type="ECO:0000313" key="3">
    <source>
        <dbReference type="Proteomes" id="UP000191135"/>
    </source>
</evidence>
<keyword evidence="3" id="KW-1185">Reference proteome</keyword>
<sequence precursor="true">MNKLVMIGMTFLLLGANAQAQDFEMMQLAQNLGDVLASEEPCGLTYDQDAIAAFIADKVPADDMGFNSDLSTMTMGASYMFANMSGSQKTAHCAQTERVAKSYGFIQ</sequence>
<dbReference type="STRING" id="1122214.Mame_02607"/>
<dbReference type="RefSeq" id="WP_026173758.1">
    <property type="nucleotide sequence ID" value="NZ_AQWH01000023.1"/>
</dbReference>